<accession>A0A1F2PCI6</accession>
<gene>
    <name evidence="3" type="primary">mqnA</name>
    <name evidence="4" type="ORF">SCAL_000022</name>
</gene>
<keyword evidence="1 3" id="KW-0474">Menaquinone biosynthesis</keyword>
<comment type="function">
    <text evidence="3">Catalyzes the dehydration of chorismate into 3-[(1-carboxyvinyl)oxy]benzoate, a step in the biosynthesis of menaquinone (MK, vitamin K2).</text>
</comment>
<dbReference type="SUPFAM" id="SSF53850">
    <property type="entry name" value="Periplasmic binding protein-like II"/>
    <property type="match status" value="1"/>
</dbReference>
<evidence type="ECO:0000256" key="2">
    <source>
        <dbReference type="ARBA" id="ARBA00023239"/>
    </source>
</evidence>
<evidence type="ECO:0000313" key="5">
    <source>
        <dbReference type="Proteomes" id="UP000186940"/>
    </source>
</evidence>
<dbReference type="EC" id="4.2.1.151" evidence="3"/>
<organism evidence="4 5">
    <name type="scientific">Candidatus Syntropharchaeum caldarium</name>
    <dbReference type="NCBI Taxonomy" id="1838285"/>
    <lineage>
        <taxon>Archaea</taxon>
        <taxon>Methanobacteriati</taxon>
        <taxon>Methanobacteriota</taxon>
        <taxon>Stenosarchaea group</taxon>
        <taxon>Methanomicrobia</taxon>
        <taxon>Methanosarcinales</taxon>
        <taxon>ANME-2 cluster</taxon>
        <taxon>Candidatus Syntropharchaeum</taxon>
    </lineage>
</organism>
<comment type="pathway">
    <text evidence="3">Quinol/quinone metabolism; menaquinone biosynthesis.</text>
</comment>
<dbReference type="CDD" id="cd13634">
    <property type="entry name" value="PBP2_Sco4506"/>
    <property type="match status" value="1"/>
</dbReference>
<dbReference type="GO" id="GO:0016836">
    <property type="term" value="F:hydro-lyase activity"/>
    <property type="evidence" value="ECO:0007669"/>
    <property type="project" value="UniProtKB-UniRule"/>
</dbReference>
<dbReference type="Pfam" id="PF02621">
    <property type="entry name" value="VitK2_biosynth"/>
    <property type="match status" value="1"/>
</dbReference>
<dbReference type="STRING" id="1838285.SCAL_000022"/>
<keyword evidence="2 3" id="KW-0456">Lyase</keyword>
<dbReference type="EMBL" id="LYOS01000001">
    <property type="protein sequence ID" value="OFV68346.1"/>
    <property type="molecule type" value="Genomic_DNA"/>
</dbReference>
<proteinExistence type="inferred from homology"/>
<dbReference type="GO" id="GO:0009234">
    <property type="term" value="P:menaquinone biosynthetic process"/>
    <property type="evidence" value="ECO:0007669"/>
    <property type="project" value="UniProtKB-UniRule"/>
</dbReference>
<dbReference type="PANTHER" id="PTHR37690:SF1">
    <property type="entry name" value="CHORISMATE DEHYDRATASE"/>
    <property type="match status" value="1"/>
</dbReference>
<sequence length="254" mass="29064">MEQTGLIDSIELVKGTPRELIGKLRQKELDISAISSIEYCRGDEELLLIPGVSITAYRSVESVILLSKYPFKELDQRTISLSNASSTSQTLLKILLEYYYGIKPVYFECEPDPMSMLMDSDAALLIGDLALVASWNEDDLFKYDLSKEWHRFTGMGMSYAIWVIREEYAISEPEEAARVSHGIKDAMRAGEANLDRVAAIGSDEKLPQDRLKRYFRQLSFNFDDKDIKGMEFFFKKAFELGFVEHMPTIRFFGD</sequence>
<dbReference type="PANTHER" id="PTHR37690">
    <property type="entry name" value="CHORISMATE DEHYDRATASE"/>
    <property type="match status" value="1"/>
</dbReference>
<dbReference type="Proteomes" id="UP000186940">
    <property type="component" value="Unassembled WGS sequence"/>
</dbReference>
<dbReference type="UniPathway" id="UPA00079"/>
<dbReference type="InterPro" id="IPR003773">
    <property type="entry name" value="Menaquinone_biosynth"/>
</dbReference>
<evidence type="ECO:0000313" key="4">
    <source>
        <dbReference type="EMBL" id="OFV68346.1"/>
    </source>
</evidence>
<dbReference type="HAMAP" id="MF_00995">
    <property type="entry name" value="MqnA"/>
    <property type="match status" value="1"/>
</dbReference>
<dbReference type="AlphaFoldDB" id="A0A1F2PCI6"/>
<keyword evidence="5" id="KW-1185">Reference proteome</keyword>
<dbReference type="InterPro" id="IPR030868">
    <property type="entry name" value="MqnA"/>
</dbReference>
<name>A0A1F2PCI6_9EURY</name>
<comment type="catalytic activity">
    <reaction evidence="3">
        <text>chorismate = 3-[(1-carboxyvinyl)-oxy]benzoate + H2O</text>
        <dbReference type="Rhea" id="RHEA:40051"/>
        <dbReference type="ChEBI" id="CHEBI:15377"/>
        <dbReference type="ChEBI" id="CHEBI:29748"/>
        <dbReference type="ChEBI" id="CHEBI:76981"/>
        <dbReference type="EC" id="4.2.1.151"/>
    </reaction>
</comment>
<evidence type="ECO:0000256" key="3">
    <source>
        <dbReference type="HAMAP-Rule" id="MF_00995"/>
    </source>
</evidence>
<protein>
    <recommendedName>
        <fullName evidence="3">Chorismate dehydratase</fullName>
        <ecNumber evidence="3">4.2.1.151</ecNumber>
    </recommendedName>
    <alternativeName>
        <fullName evidence="3">Menaquinone biosynthetic enzyme MqnA</fullName>
    </alternativeName>
</protein>
<comment type="caution">
    <text evidence="4">The sequence shown here is derived from an EMBL/GenBank/DDBJ whole genome shotgun (WGS) entry which is preliminary data.</text>
</comment>
<evidence type="ECO:0000256" key="1">
    <source>
        <dbReference type="ARBA" id="ARBA00022428"/>
    </source>
</evidence>
<comment type="similarity">
    <text evidence="3">Belongs to the MqnA/MqnD family. MqnA subfamily.</text>
</comment>
<dbReference type="Gene3D" id="3.40.190.10">
    <property type="entry name" value="Periplasmic binding protein-like II"/>
    <property type="match status" value="2"/>
</dbReference>
<reference evidence="4" key="1">
    <citation type="submission" date="2016-05" db="EMBL/GenBank/DDBJ databases">
        <title>Microbial consortia oxidize butane by reversing methanogenesis.</title>
        <authorList>
            <person name="Laso-Perez R."/>
            <person name="Richter M."/>
            <person name="Wegener G."/>
            <person name="Musat F."/>
        </authorList>
    </citation>
    <scope>NUCLEOTIDE SEQUENCE [LARGE SCALE GENOMIC DNA]</scope>
    <source>
        <strain evidence="4">BOX2</strain>
    </source>
</reference>